<feature type="repeat" description="ANK" evidence="3">
    <location>
        <begin position="1"/>
        <end position="29"/>
    </location>
</feature>
<accession>A0AAV4EKV2</accession>
<dbReference type="Proteomes" id="UP000762676">
    <property type="component" value="Unassembled WGS sequence"/>
</dbReference>
<keyword evidence="2 3" id="KW-0040">ANK repeat</keyword>
<organism evidence="4 5">
    <name type="scientific">Elysia marginata</name>
    <dbReference type="NCBI Taxonomy" id="1093978"/>
    <lineage>
        <taxon>Eukaryota</taxon>
        <taxon>Metazoa</taxon>
        <taxon>Spiralia</taxon>
        <taxon>Lophotrochozoa</taxon>
        <taxon>Mollusca</taxon>
        <taxon>Gastropoda</taxon>
        <taxon>Heterobranchia</taxon>
        <taxon>Euthyneura</taxon>
        <taxon>Panpulmonata</taxon>
        <taxon>Sacoglossa</taxon>
        <taxon>Placobranchoidea</taxon>
        <taxon>Plakobranchidae</taxon>
        <taxon>Elysia</taxon>
    </lineage>
</organism>
<keyword evidence="1" id="KW-0677">Repeat</keyword>
<dbReference type="InterPro" id="IPR050745">
    <property type="entry name" value="Multifunctional_regulatory"/>
</dbReference>
<dbReference type="Pfam" id="PF12796">
    <property type="entry name" value="Ank_2"/>
    <property type="match status" value="1"/>
</dbReference>
<gene>
    <name evidence="4" type="ORF">ElyMa_005423600</name>
</gene>
<keyword evidence="5" id="KW-1185">Reference proteome</keyword>
<protein>
    <submittedName>
        <fullName evidence="4">Ankyrin repeat and SOCS box protein 6</fullName>
    </submittedName>
</protein>
<evidence type="ECO:0000256" key="3">
    <source>
        <dbReference type="PROSITE-ProRule" id="PRU00023"/>
    </source>
</evidence>
<evidence type="ECO:0000313" key="5">
    <source>
        <dbReference type="Proteomes" id="UP000762676"/>
    </source>
</evidence>
<dbReference type="InterPro" id="IPR002110">
    <property type="entry name" value="Ankyrin_rpt"/>
</dbReference>
<reference evidence="4 5" key="1">
    <citation type="journal article" date="2021" name="Elife">
        <title>Chloroplast acquisition without the gene transfer in kleptoplastic sea slugs, Plakobranchus ocellatus.</title>
        <authorList>
            <person name="Maeda T."/>
            <person name="Takahashi S."/>
            <person name="Yoshida T."/>
            <person name="Shimamura S."/>
            <person name="Takaki Y."/>
            <person name="Nagai Y."/>
            <person name="Toyoda A."/>
            <person name="Suzuki Y."/>
            <person name="Arimoto A."/>
            <person name="Ishii H."/>
            <person name="Satoh N."/>
            <person name="Nishiyama T."/>
            <person name="Hasebe M."/>
            <person name="Maruyama T."/>
            <person name="Minagawa J."/>
            <person name="Obokata J."/>
            <person name="Shigenobu S."/>
        </authorList>
    </citation>
    <scope>NUCLEOTIDE SEQUENCE [LARGE SCALE GENOMIC DNA]</scope>
</reference>
<evidence type="ECO:0000313" key="4">
    <source>
        <dbReference type="EMBL" id="GFR61083.1"/>
    </source>
</evidence>
<proteinExistence type="predicted"/>
<comment type="caution">
    <text evidence="4">The sequence shown here is derived from an EMBL/GenBank/DDBJ whole genome shotgun (WGS) entry which is preliminary data.</text>
</comment>
<dbReference type="Gene3D" id="1.25.40.20">
    <property type="entry name" value="Ankyrin repeat-containing domain"/>
    <property type="match status" value="1"/>
</dbReference>
<evidence type="ECO:0000256" key="2">
    <source>
        <dbReference type="ARBA" id="ARBA00023043"/>
    </source>
</evidence>
<dbReference type="PANTHER" id="PTHR24189">
    <property type="entry name" value="MYOTROPHIN"/>
    <property type="match status" value="1"/>
</dbReference>
<evidence type="ECO:0000256" key="1">
    <source>
        <dbReference type="ARBA" id="ARBA00022737"/>
    </source>
</evidence>
<name>A0AAV4EKV2_9GAST</name>
<sequence length="351" mass="40174">MVAAYSSCASDLCVRYLLDAGADINAVDKRGYTALMLALACRKAPYFPKANTEIWTLLLDKGADVNAVSFQGKTLLSLAEQRHDFGAGIIFKFLSLGLGPMLSRRDQFLLHLMVAQGEKAVLRELVKNGFPPLDLHPDLEKLEDIKWLQSFFRNLKLGQISPLAMAIICKRPSIARYFIANNFLTSYDIFWLFRSYKIRQYLQKSARCARRLDSVSTASGRRSVNLTHRRDGRNRTSRIQNDRHTQECLDILEFLSRAPLSLRNLCLIAISTALCEDLVRESSIEPPDRYTRTILYRTEWRCKPTFREKVDRLEIPLVFKRALLHRTTYSEICCEKWGEIPLGVEISLSAC</sequence>
<dbReference type="EMBL" id="BMAT01010806">
    <property type="protein sequence ID" value="GFR61083.1"/>
    <property type="molecule type" value="Genomic_DNA"/>
</dbReference>
<dbReference type="PANTHER" id="PTHR24189:SF50">
    <property type="entry name" value="ANKYRIN REPEAT AND SOCS BOX PROTEIN 2"/>
    <property type="match status" value="1"/>
</dbReference>
<dbReference type="AlphaFoldDB" id="A0AAV4EKV2"/>
<dbReference type="InterPro" id="IPR036770">
    <property type="entry name" value="Ankyrin_rpt-contain_sf"/>
</dbReference>
<dbReference type="SUPFAM" id="SSF48403">
    <property type="entry name" value="Ankyrin repeat"/>
    <property type="match status" value="1"/>
</dbReference>
<dbReference type="PROSITE" id="PS50088">
    <property type="entry name" value="ANK_REPEAT"/>
    <property type="match status" value="1"/>
</dbReference>